<evidence type="ECO:0000256" key="4">
    <source>
        <dbReference type="ARBA" id="ARBA00022475"/>
    </source>
</evidence>
<feature type="transmembrane region" description="Helical" evidence="9">
    <location>
        <begin position="223"/>
        <end position="242"/>
    </location>
</feature>
<name>A0A1M6WNT1_9GAMM</name>
<keyword evidence="6" id="KW-0029">Amino-acid transport</keyword>
<keyword evidence="7 9" id="KW-1133">Transmembrane helix</keyword>
<dbReference type="PROSITE" id="PS50928">
    <property type="entry name" value="ABC_TM1"/>
    <property type="match status" value="1"/>
</dbReference>
<accession>A0A1M6WNT1</accession>
<keyword evidence="8 9" id="KW-0472">Membrane</keyword>
<evidence type="ECO:0000256" key="7">
    <source>
        <dbReference type="ARBA" id="ARBA00022989"/>
    </source>
</evidence>
<feature type="domain" description="ABC transmembrane type-1" evidence="10">
    <location>
        <begin position="96"/>
        <end position="389"/>
    </location>
</feature>
<feature type="transmembrane region" description="Helical" evidence="9">
    <location>
        <begin position="343"/>
        <end position="361"/>
    </location>
</feature>
<reference evidence="12" key="1">
    <citation type="submission" date="2016-11" db="EMBL/GenBank/DDBJ databases">
        <authorList>
            <person name="Varghese N."/>
            <person name="Submissions S."/>
        </authorList>
    </citation>
    <scope>NUCLEOTIDE SEQUENCE [LARGE SCALE GENOMIC DNA]</scope>
    <source>
        <strain evidence="12">ALO Sharm</strain>
    </source>
</reference>
<dbReference type="PANTHER" id="PTHR30614:SF37">
    <property type="entry name" value="AMINO-ACID ABC TRANSPORTER PERMEASE PROTEIN YHDX-RELATED"/>
    <property type="match status" value="1"/>
</dbReference>
<evidence type="ECO:0000313" key="12">
    <source>
        <dbReference type="Proteomes" id="UP000184248"/>
    </source>
</evidence>
<protein>
    <submittedName>
        <fullName evidence="11">Amino acid ABC transporter membrane protein 1, PAAT family</fullName>
    </submittedName>
</protein>
<evidence type="ECO:0000256" key="6">
    <source>
        <dbReference type="ARBA" id="ARBA00022970"/>
    </source>
</evidence>
<dbReference type="GO" id="GO:0022857">
    <property type="term" value="F:transmembrane transporter activity"/>
    <property type="evidence" value="ECO:0007669"/>
    <property type="project" value="InterPro"/>
</dbReference>
<evidence type="ECO:0000256" key="1">
    <source>
        <dbReference type="ARBA" id="ARBA00004429"/>
    </source>
</evidence>
<comment type="subcellular location">
    <subcellularLocation>
        <location evidence="1">Cell inner membrane</location>
        <topology evidence="1">Multi-pass membrane protein</topology>
    </subcellularLocation>
    <subcellularLocation>
        <location evidence="9">Cell membrane</location>
        <topology evidence="9">Multi-pass membrane protein</topology>
    </subcellularLocation>
</comment>
<sequence length="401" mass="43199">MGRDIHSRLDMQRSSSERGPLWRDPAVRALVIQAILLLALLGFIAMIVTNTLANLEARGITTGFGFLQERAGFSIPQTLIDYSGDSSYARTFVVGLLNTLLVSGMGIVAATIIGFIVGIARLSSNWLMAKLAAAYVEIFRNIPLLVQILFWYFAVLQALPSPRQSLSLFEAFFLNVRGLVVPAPEPLPGFSATLWALLLAVIAVVGLSVFARRRQARTGKALPVFRLGALILIGLPLAAFLATGRPLAWDVPTLSGFNFNGGVTVIPELVALWLALSIYTASFIAEIVRSGIQSVPQGQVEAARAISLPGDVTLRKIVIPQAMRVIVPQLTSQYLNLTKNSSLATAIGYPDLVAVFAGTALNQTGQAIEIVAITMAVYLLISLVVSALMNLYNARTLLKER</sequence>
<dbReference type="SUPFAM" id="SSF161098">
    <property type="entry name" value="MetI-like"/>
    <property type="match status" value="2"/>
</dbReference>
<dbReference type="EMBL" id="FRAL01000006">
    <property type="protein sequence ID" value="SHK95423.1"/>
    <property type="molecule type" value="Genomic_DNA"/>
</dbReference>
<evidence type="ECO:0000256" key="2">
    <source>
        <dbReference type="ARBA" id="ARBA00010072"/>
    </source>
</evidence>
<dbReference type="InterPro" id="IPR035906">
    <property type="entry name" value="MetI-like_sf"/>
</dbReference>
<dbReference type="InterPro" id="IPR000515">
    <property type="entry name" value="MetI-like"/>
</dbReference>
<dbReference type="GO" id="GO:0006865">
    <property type="term" value="P:amino acid transport"/>
    <property type="evidence" value="ECO:0007669"/>
    <property type="project" value="UniProtKB-KW"/>
</dbReference>
<comment type="similarity">
    <text evidence="2">Belongs to the binding-protein-dependent transport system permease family. HisMQ subfamily.</text>
</comment>
<dbReference type="AlphaFoldDB" id="A0A1M6WNT1"/>
<dbReference type="NCBIfam" id="TIGR01726">
    <property type="entry name" value="HEQRo_perm_3TM"/>
    <property type="match status" value="1"/>
</dbReference>
<organism evidence="11 12">
    <name type="scientific">Halomonas caseinilytica</name>
    <dbReference type="NCBI Taxonomy" id="438744"/>
    <lineage>
        <taxon>Bacteria</taxon>
        <taxon>Pseudomonadati</taxon>
        <taxon>Pseudomonadota</taxon>
        <taxon>Gammaproteobacteria</taxon>
        <taxon>Oceanospirillales</taxon>
        <taxon>Halomonadaceae</taxon>
        <taxon>Halomonas</taxon>
    </lineage>
</organism>
<evidence type="ECO:0000256" key="3">
    <source>
        <dbReference type="ARBA" id="ARBA00022448"/>
    </source>
</evidence>
<dbReference type="Gene3D" id="1.10.3720.10">
    <property type="entry name" value="MetI-like"/>
    <property type="match status" value="2"/>
</dbReference>
<evidence type="ECO:0000313" key="11">
    <source>
        <dbReference type="EMBL" id="SHK95423.1"/>
    </source>
</evidence>
<proteinExistence type="inferred from homology"/>
<feature type="transmembrane region" description="Helical" evidence="9">
    <location>
        <begin position="192"/>
        <end position="211"/>
    </location>
</feature>
<keyword evidence="3 9" id="KW-0813">Transport</keyword>
<evidence type="ECO:0000259" key="10">
    <source>
        <dbReference type="PROSITE" id="PS50928"/>
    </source>
</evidence>
<feature type="transmembrane region" description="Helical" evidence="9">
    <location>
        <begin position="92"/>
        <end position="117"/>
    </location>
</feature>
<feature type="transmembrane region" description="Helical" evidence="9">
    <location>
        <begin position="26"/>
        <end position="48"/>
    </location>
</feature>
<evidence type="ECO:0000256" key="9">
    <source>
        <dbReference type="RuleBase" id="RU363032"/>
    </source>
</evidence>
<keyword evidence="4" id="KW-1003">Cell membrane</keyword>
<keyword evidence="5 9" id="KW-0812">Transmembrane</keyword>
<dbReference type="CDD" id="cd06261">
    <property type="entry name" value="TM_PBP2"/>
    <property type="match status" value="1"/>
</dbReference>
<evidence type="ECO:0000256" key="5">
    <source>
        <dbReference type="ARBA" id="ARBA00022692"/>
    </source>
</evidence>
<evidence type="ECO:0000256" key="8">
    <source>
        <dbReference type="ARBA" id="ARBA00023136"/>
    </source>
</evidence>
<feature type="transmembrane region" description="Helical" evidence="9">
    <location>
        <begin position="262"/>
        <end position="285"/>
    </location>
</feature>
<gene>
    <name evidence="11" type="ORF">SAMN05192556_106220</name>
</gene>
<dbReference type="Pfam" id="PF00528">
    <property type="entry name" value="BPD_transp_1"/>
    <property type="match status" value="1"/>
</dbReference>
<dbReference type="PANTHER" id="PTHR30614">
    <property type="entry name" value="MEMBRANE COMPONENT OF AMINO ACID ABC TRANSPORTER"/>
    <property type="match status" value="1"/>
</dbReference>
<keyword evidence="12" id="KW-1185">Reference proteome</keyword>
<dbReference type="InterPro" id="IPR010065">
    <property type="entry name" value="AA_ABC_transptr_permease_3TM"/>
</dbReference>
<dbReference type="InterPro" id="IPR043429">
    <property type="entry name" value="ArtM/GltK/GlnP/TcyL/YhdX-like"/>
</dbReference>
<feature type="transmembrane region" description="Helical" evidence="9">
    <location>
        <begin position="138"/>
        <end position="159"/>
    </location>
</feature>
<dbReference type="GO" id="GO:0043190">
    <property type="term" value="C:ATP-binding cassette (ABC) transporter complex"/>
    <property type="evidence" value="ECO:0007669"/>
    <property type="project" value="InterPro"/>
</dbReference>
<feature type="transmembrane region" description="Helical" evidence="9">
    <location>
        <begin position="367"/>
        <end position="392"/>
    </location>
</feature>
<dbReference type="Proteomes" id="UP000184248">
    <property type="component" value="Unassembled WGS sequence"/>
</dbReference>